<protein>
    <submittedName>
        <fullName evidence="2">Type IV pilus assembly PilZ</fullName>
    </submittedName>
</protein>
<dbReference type="AlphaFoldDB" id="Q07NG2"/>
<proteinExistence type="predicted"/>
<evidence type="ECO:0000259" key="1">
    <source>
        <dbReference type="Pfam" id="PF07238"/>
    </source>
</evidence>
<sequence length="92" mass="10125">MTYGDRKSQRVAFSKGIDATVISIDGTFKRDCVVMDISQSGARIGLSDGGGFDLAEFFLLMSTQGAVHRRCRVARRYGNEIGVMFVRGVSQR</sequence>
<gene>
    <name evidence="2" type="ordered locus">RPE_2584</name>
</gene>
<dbReference type="GO" id="GO:0035438">
    <property type="term" value="F:cyclic-di-GMP binding"/>
    <property type="evidence" value="ECO:0007669"/>
    <property type="project" value="InterPro"/>
</dbReference>
<dbReference type="Pfam" id="PF07238">
    <property type="entry name" value="PilZ"/>
    <property type="match status" value="1"/>
</dbReference>
<evidence type="ECO:0000313" key="2">
    <source>
        <dbReference type="EMBL" id="ABJ06522.1"/>
    </source>
</evidence>
<dbReference type="SUPFAM" id="SSF141371">
    <property type="entry name" value="PilZ domain-like"/>
    <property type="match status" value="1"/>
</dbReference>
<dbReference type="KEGG" id="rpe:RPE_2584"/>
<reference evidence="2" key="1">
    <citation type="submission" date="2006-09" db="EMBL/GenBank/DDBJ databases">
        <title>Complete sequence of Rhodopseudomonas palustris BisA53.</title>
        <authorList>
            <consortium name="US DOE Joint Genome Institute"/>
            <person name="Copeland A."/>
            <person name="Lucas S."/>
            <person name="Lapidus A."/>
            <person name="Barry K."/>
            <person name="Detter J.C."/>
            <person name="Glavina del Rio T."/>
            <person name="Hammon N."/>
            <person name="Israni S."/>
            <person name="Dalin E."/>
            <person name="Tice H."/>
            <person name="Pitluck S."/>
            <person name="Chain P."/>
            <person name="Malfatti S."/>
            <person name="Shin M."/>
            <person name="Vergez L."/>
            <person name="Schmutz J."/>
            <person name="Larimer F."/>
            <person name="Land M."/>
            <person name="Hauser L."/>
            <person name="Pelletier D.A."/>
            <person name="Kyrpides N."/>
            <person name="Kim E."/>
            <person name="Harwood C.S."/>
            <person name="Oda Y."/>
            <person name="Richardson P."/>
        </authorList>
    </citation>
    <scope>NUCLEOTIDE SEQUENCE [LARGE SCALE GENOMIC DNA]</scope>
    <source>
        <strain evidence="2">BisA53</strain>
    </source>
</reference>
<dbReference type="EMBL" id="CP000463">
    <property type="protein sequence ID" value="ABJ06522.1"/>
    <property type="molecule type" value="Genomic_DNA"/>
</dbReference>
<dbReference type="HOGENOM" id="CLU_160508_0_0_5"/>
<feature type="domain" description="PilZ" evidence="1">
    <location>
        <begin position="6"/>
        <end position="87"/>
    </location>
</feature>
<accession>Q07NG2</accession>
<organism evidence="2">
    <name type="scientific">Rhodopseudomonas palustris (strain BisA53)</name>
    <dbReference type="NCBI Taxonomy" id="316055"/>
    <lineage>
        <taxon>Bacteria</taxon>
        <taxon>Pseudomonadati</taxon>
        <taxon>Pseudomonadota</taxon>
        <taxon>Alphaproteobacteria</taxon>
        <taxon>Hyphomicrobiales</taxon>
        <taxon>Nitrobacteraceae</taxon>
        <taxon>Rhodopseudomonas</taxon>
    </lineage>
</organism>
<name>Q07NG2_RHOP5</name>
<dbReference type="InterPro" id="IPR009875">
    <property type="entry name" value="PilZ_domain"/>
</dbReference>
<dbReference type="OrthoDB" id="7960026at2"/>